<evidence type="ECO:0000313" key="3">
    <source>
        <dbReference type="EMBL" id="MBB6578874.1"/>
    </source>
</evidence>
<protein>
    <submittedName>
        <fullName evidence="3">Uncharacterized protein</fullName>
    </submittedName>
</protein>
<dbReference type="Proteomes" id="UP000562492">
    <property type="component" value="Unassembled WGS sequence"/>
</dbReference>
<organism evidence="3 4">
    <name type="scientific">Comamonas odontotermitis</name>
    <dbReference type="NCBI Taxonomy" id="379895"/>
    <lineage>
        <taxon>Bacteria</taxon>
        <taxon>Pseudomonadati</taxon>
        <taxon>Pseudomonadota</taxon>
        <taxon>Betaproteobacteria</taxon>
        <taxon>Burkholderiales</taxon>
        <taxon>Comamonadaceae</taxon>
        <taxon>Comamonas</taxon>
    </lineage>
</organism>
<feature type="region of interest" description="Disordered" evidence="1">
    <location>
        <begin position="72"/>
        <end position="108"/>
    </location>
</feature>
<comment type="caution">
    <text evidence="3">The sequence shown here is derived from an EMBL/GenBank/DDBJ whole genome shotgun (WGS) entry which is preliminary data.</text>
</comment>
<keyword evidence="2" id="KW-0812">Transmembrane</keyword>
<dbReference type="RefSeq" id="WP_184709834.1">
    <property type="nucleotide sequence ID" value="NZ_JACHKZ010000020.1"/>
</dbReference>
<accession>A0ABR6RIJ7</accession>
<evidence type="ECO:0000313" key="4">
    <source>
        <dbReference type="Proteomes" id="UP000562492"/>
    </source>
</evidence>
<dbReference type="EMBL" id="JACHKZ010000020">
    <property type="protein sequence ID" value="MBB6578874.1"/>
    <property type="molecule type" value="Genomic_DNA"/>
</dbReference>
<evidence type="ECO:0000256" key="2">
    <source>
        <dbReference type="SAM" id="Phobius"/>
    </source>
</evidence>
<sequence length="108" mass="11489">MLEFLLPHKLVPAAPAAAPVGVAGPFSKAIGSSFKHACSHLQRALWLALPISLLGLLPSIFLLQVYNRVVSRGPSQPERPLPHAASAVHQPHQSTYDERGTAAQEAAL</sequence>
<gene>
    <name evidence="3" type="ORF">HNP33_002979</name>
</gene>
<proteinExistence type="predicted"/>
<reference evidence="3 4" key="1">
    <citation type="submission" date="2020-08" db="EMBL/GenBank/DDBJ databases">
        <title>Functional genomics of gut bacteria from endangered species of beetles.</title>
        <authorList>
            <person name="Carlos-Shanley C."/>
        </authorList>
    </citation>
    <scope>NUCLEOTIDE SEQUENCE [LARGE SCALE GENOMIC DNA]</scope>
    <source>
        <strain evidence="3 4">S00124</strain>
    </source>
</reference>
<keyword evidence="2" id="KW-0472">Membrane</keyword>
<name>A0ABR6RIJ7_9BURK</name>
<feature type="transmembrane region" description="Helical" evidence="2">
    <location>
        <begin position="44"/>
        <end position="66"/>
    </location>
</feature>
<evidence type="ECO:0000256" key="1">
    <source>
        <dbReference type="SAM" id="MobiDB-lite"/>
    </source>
</evidence>
<keyword evidence="2" id="KW-1133">Transmembrane helix</keyword>
<keyword evidence="4" id="KW-1185">Reference proteome</keyword>